<dbReference type="EMBL" id="FOBH01000002">
    <property type="protein sequence ID" value="SEK64545.1"/>
    <property type="molecule type" value="Genomic_DNA"/>
</dbReference>
<gene>
    <name evidence="3" type="ORF">SAMN05216387_102260</name>
</gene>
<organism evidence="3 4">
    <name type="scientific">Nitrosovibrio tenuis</name>
    <dbReference type="NCBI Taxonomy" id="1233"/>
    <lineage>
        <taxon>Bacteria</taxon>
        <taxon>Pseudomonadati</taxon>
        <taxon>Pseudomonadota</taxon>
        <taxon>Betaproteobacteria</taxon>
        <taxon>Nitrosomonadales</taxon>
        <taxon>Nitrosomonadaceae</taxon>
        <taxon>Nitrosovibrio</taxon>
    </lineage>
</organism>
<dbReference type="STRING" id="1233.SAMN05216387_102260"/>
<dbReference type="AlphaFoldDB" id="A0A1H7IUT4"/>
<dbReference type="Proteomes" id="UP000198620">
    <property type="component" value="Unassembled WGS sequence"/>
</dbReference>
<evidence type="ECO:0000256" key="2">
    <source>
        <dbReference type="SAM" id="SignalP"/>
    </source>
</evidence>
<dbReference type="OrthoDB" id="8565174at2"/>
<evidence type="ECO:0000256" key="1">
    <source>
        <dbReference type="SAM" id="MobiDB-lite"/>
    </source>
</evidence>
<feature type="compositionally biased region" description="Basic and acidic residues" evidence="1">
    <location>
        <begin position="38"/>
        <end position="47"/>
    </location>
</feature>
<dbReference type="PROSITE" id="PS51257">
    <property type="entry name" value="PROKAR_LIPOPROTEIN"/>
    <property type="match status" value="1"/>
</dbReference>
<evidence type="ECO:0000313" key="4">
    <source>
        <dbReference type="Proteomes" id="UP000198620"/>
    </source>
</evidence>
<protein>
    <submittedName>
        <fullName evidence="3">Uncharacterized protein</fullName>
    </submittedName>
</protein>
<reference evidence="3 4" key="1">
    <citation type="submission" date="2016-10" db="EMBL/GenBank/DDBJ databases">
        <authorList>
            <person name="de Groot N.N."/>
        </authorList>
    </citation>
    <scope>NUCLEOTIDE SEQUENCE [LARGE SCALE GENOMIC DNA]</scope>
    <source>
        <strain evidence="3 4">Nv1</strain>
    </source>
</reference>
<proteinExistence type="predicted"/>
<name>A0A1H7IUT4_9PROT</name>
<feature type="chain" id="PRO_5011731733" evidence="2">
    <location>
        <begin position="20"/>
        <end position="86"/>
    </location>
</feature>
<feature type="signal peptide" evidence="2">
    <location>
        <begin position="1"/>
        <end position="19"/>
    </location>
</feature>
<dbReference type="RefSeq" id="WP_090827324.1">
    <property type="nucleotide sequence ID" value="NZ_FOBH01000002.1"/>
</dbReference>
<evidence type="ECO:0000313" key="3">
    <source>
        <dbReference type="EMBL" id="SEK64545.1"/>
    </source>
</evidence>
<feature type="region of interest" description="Disordered" evidence="1">
    <location>
        <begin position="25"/>
        <end position="68"/>
    </location>
</feature>
<keyword evidence="4" id="KW-1185">Reference proteome</keyword>
<sequence>MRYLAIFSAAVLVACTVTPAVIKNEESELPASPPVESPEPKDQKEPVPGKTGVKAKLPNPPPCADINTGDLKEDIRAKLDCLSRYK</sequence>
<keyword evidence="2" id="KW-0732">Signal</keyword>
<accession>A0A1H7IUT4</accession>